<evidence type="ECO:0000256" key="2">
    <source>
        <dbReference type="SAM" id="Phobius"/>
    </source>
</evidence>
<name>A0ABX3H0S6_PAEBO</name>
<feature type="transmembrane region" description="Helical" evidence="2">
    <location>
        <begin position="472"/>
        <end position="495"/>
    </location>
</feature>
<dbReference type="InterPro" id="IPR050491">
    <property type="entry name" value="AmpC-like"/>
</dbReference>
<organism evidence="4 5">
    <name type="scientific">Paenibacillus borealis</name>
    <dbReference type="NCBI Taxonomy" id="160799"/>
    <lineage>
        <taxon>Bacteria</taxon>
        <taxon>Bacillati</taxon>
        <taxon>Bacillota</taxon>
        <taxon>Bacilli</taxon>
        <taxon>Bacillales</taxon>
        <taxon>Paenibacillaceae</taxon>
        <taxon>Paenibacillus</taxon>
    </lineage>
</organism>
<comment type="caution">
    <text evidence="4">The sequence shown here is derived from an EMBL/GenBank/DDBJ whole genome shotgun (WGS) entry which is preliminary data.</text>
</comment>
<dbReference type="PANTHER" id="PTHR46825:SF9">
    <property type="entry name" value="BETA-LACTAMASE-RELATED DOMAIN-CONTAINING PROTEIN"/>
    <property type="match status" value="1"/>
</dbReference>
<evidence type="ECO:0000313" key="5">
    <source>
        <dbReference type="Proteomes" id="UP000187412"/>
    </source>
</evidence>
<proteinExistence type="predicted"/>
<dbReference type="InterPro" id="IPR001466">
    <property type="entry name" value="Beta-lactam-related"/>
</dbReference>
<feature type="transmembrane region" description="Helical" evidence="2">
    <location>
        <begin position="515"/>
        <end position="536"/>
    </location>
</feature>
<accession>A0ABX3H0S6</accession>
<feature type="region of interest" description="Disordered" evidence="1">
    <location>
        <begin position="1"/>
        <end position="25"/>
    </location>
</feature>
<keyword evidence="2" id="KW-1133">Transmembrane helix</keyword>
<keyword evidence="2" id="KW-0472">Membrane</keyword>
<reference evidence="4 5" key="1">
    <citation type="submission" date="2016-10" db="EMBL/GenBank/DDBJ databases">
        <title>Paenibacillus species isolates.</title>
        <authorList>
            <person name="Beno S.M."/>
        </authorList>
    </citation>
    <scope>NUCLEOTIDE SEQUENCE [LARGE SCALE GENOMIC DNA]</scope>
    <source>
        <strain evidence="4 5">FSL H7-0744</strain>
    </source>
</reference>
<evidence type="ECO:0000259" key="3">
    <source>
        <dbReference type="Pfam" id="PF00144"/>
    </source>
</evidence>
<dbReference type="EMBL" id="MPTB01000045">
    <property type="protein sequence ID" value="OMD41571.1"/>
    <property type="molecule type" value="Genomic_DNA"/>
</dbReference>
<feature type="transmembrane region" description="Helical" evidence="2">
    <location>
        <begin position="548"/>
        <end position="569"/>
    </location>
</feature>
<keyword evidence="2" id="KW-0812">Transmembrane</keyword>
<sequence>MLSLALPVQGAGGNGDTTPSGSPLSSLGTITDTYVAARQRTTAAVSVVVIKDGQTVFDKAYGFADIERQVAADTDTVFEWGSTTKLLVWTSVMQLAEQGKLDLETDIREYLPQGFLKKLKYEKPVTLLNLMNHNAGWQDRITDLYYFAEEDIPELGEALQTFEPRQVYQPGTVVAYSNFGAALAAYIVELQSGEPFYTYVKQHIFEVVGMDNTSIHPAQQDNPAIAQRMENIQGYTTSLKLIKKNRGYMGIYPAGSAMGTAEDAAKFLAALMPAAGSSSPLFQSQAALKKMLSPSLNYEGTAIPRIAHGFFEINHTLPALEHGGNTAAFSSKFTLDPASGFGMVVLTNQANEWEYTTGLTDKVFGEYKPEAYSGDMPESSEVEGQYLSARRGVHGFTKILGYLNGDKITAINNRTYSANGLPFKQIAPYMYAPVHQSGLEYFIHDHGTVTKKSTVYNDAFPVSGLTAYSVTISLTLLGIAALFTIVALISGLAGFIFRRIKRQTKAASEFYKYHLWVNTAGLLLIVNNAILGYRLINYTTYSSIRIHFIGNLLYVLLAGSYIVLLLMWLRRTQSGEKGKIMYVLSGASALIFSAIIGGWDLFY</sequence>
<keyword evidence="5" id="KW-1185">Reference proteome</keyword>
<dbReference type="Proteomes" id="UP000187412">
    <property type="component" value="Unassembled WGS sequence"/>
</dbReference>
<feature type="transmembrane region" description="Helical" evidence="2">
    <location>
        <begin position="581"/>
        <end position="602"/>
    </location>
</feature>
<feature type="domain" description="Beta-lactamase-related" evidence="3">
    <location>
        <begin position="40"/>
        <end position="352"/>
    </location>
</feature>
<dbReference type="Pfam" id="PF00144">
    <property type="entry name" value="Beta-lactamase"/>
    <property type="match status" value="1"/>
</dbReference>
<protein>
    <recommendedName>
        <fullName evidence="3">Beta-lactamase-related domain-containing protein</fullName>
    </recommendedName>
</protein>
<dbReference type="InterPro" id="IPR012338">
    <property type="entry name" value="Beta-lactam/transpept-like"/>
</dbReference>
<dbReference type="Gene3D" id="3.40.710.10">
    <property type="entry name" value="DD-peptidase/beta-lactamase superfamily"/>
    <property type="match status" value="1"/>
</dbReference>
<dbReference type="SUPFAM" id="SSF56601">
    <property type="entry name" value="beta-lactamase/transpeptidase-like"/>
    <property type="match status" value="1"/>
</dbReference>
<evidence type="ECO:0000313" key="4">
    <source>
        <dbReference type="EMBL" id="OMD41571.1"/>
    </source>
</evidence>
<gene>
    <name evidence="4" type="ORF">BSK56_27200</name>
</gene>
<feature type="compositionally biased region" description="Polar residues" evidence="1">
    <location>
        <begin position="16"/>
        <end position="25"/>
    </location>
</feature>
<evidence type="ECO:0000256" key="1">
    <source>
        <dbReference type="SAM" id="MobiDB-lite"/>
    </source>
</evidence>
<dbReference type="PANTHER" id="PTHR46825">
    <property type="entry name" value="D-ALANYL-D-ALANINE-CARBOXYPEPTIDASE/ENDOPEPTIDASE AMPH"/>
    <property type="match status" value="1"/>
</dbReference>